<evidence type="ECO:0000256" key="1">
    <source>
        <dbReference type="SAM" id="MobiDB-lite"/>
    </source>
</evidence>
<gene>
    <name evidence="3" type="ORF">HMPREF0373_00398</name>
</gene>
<dbReference type="PATRIC" id="fig|1256908.3.peg.360"/>
<protein>
    <submittedName>
        <fullName evidence="3">Uncharacterized protein</fullName>
    </submittedName>
</protein>
<evidence type="ECO:0000313" key="4">
    <source>
        <dbReference type="Proteomes" id="UP000016608"/>
    </source>
</evidence>
<name>U2Q4E0_EUBRA</name>
<evidence type="ECO:0000256" key="2">
    <source>
        <dbReference type="SAM" id="Phobius"/>
    </source>
</evidence>
<keyword evidence="2" id="KW-0472">Membrane</keyword>
<keyword evidence="2" id="KW-0812">Transmembrane</keyword>
<evidence type="ECO:0000313" key="3">
    <source>
        <dbReference type="EMBL" id="ERK51251.1"/>
    </source>
</evidence>
<accession>U2Q4E0</accession>
<feature type="region of interest" description="Disordered" evidence="1">
    <location>
        <begin position="1"/>
        <end position="24"/>
    </location>
</feature>
<keyword evidence="2" id="KW-1133">Transmembrane helix</keyword>
<dbReference type="HOGENOM" id="CLU_3098954_0_0_9"/>
<keyword evidence="4" id="KW-1185">Reference proteome</keyword>
<feature type="compositionally biased region" description="Basic and acidic residues" evidence="1">
    <location>
        <begin position="1"/>
        <end position="21"/>
    </location>
</feature>
<proteinExistence type="predicted"/>
<dbReference type="Proteomes" id="UP000016608">
    <property type="component" value="Unassembled WGS sequence"/>
</dbReference>
<comment type="caution">
    <text evidence="3">The sequence shown here is derived from an EMBL/GenBank/DDBJ whole genome shotgun (WGS) entry which is preliminary data.</text>
</comment>
<feature type="transmembrane region" description="Helical" evidence="2">
    <location>
        <begin position="28"/>
        <end position="45"/>
    </location>
</feature>
<sequence length="51" mass="5751">MVKNPDMKNQEGDAVENHREQTGNPQRVAVPMAVLLACVGIVLFVRKRSFR</sequence>
<dbReference type="EMBL" id="AWVJ01000030">
    <property type="protein sequence ID" value="ERK51251.1"/>
    <property type="molecule type" value="Genomic_DNA"/>
</dbReference>
<organism evidence="3 4">
    <name type="scientific">Eubacterium ramulus ATCC 29099</name>
    <dbReference type="NCBI Taxonomy" id="1256908"/>
    <lineage>
        <taxon>Bacteria</taxon>
        <taxon>Bacillati</taxon>
        <taxon>Bacillota</taxon>
        <taxon>Clostridia</taxon>
        <taxon>Eubacteriales</taxon>
        <taxon>Eubacteriaceae</taxon>
        <taxon>Eubacterium</taxon>
    </lineage>
</organism>
<reference evidence="3 4" key="1">
    <citation type="submission" date="2013-06" db="EMBL/GenBank/DDBJ databases">
        <authorList>
            <person name="Weinstock G."/>
            <person name="Sodergren E."/>
            <person name="Lobos E.A."/>
            <person name="Fulton L."/>
            <person name="Fulton R."/>
            <person name="Courtney L."/>
            <person name="Fronick C."/>
            <person name="O'Laughlin M."/>
            <person name="Godfrey J."/>
            <person name="Wilson R.M."/>
            <person name="Miner T."/>
            <person name="Farmer C."/>
            <person name="Delehaunty K."/>
            <person name="Cordes M."/>
            <person name="Minx P."/>
            <person name="Tomlinson C."/>
            <person name="Chen J."/>
            <person name="Wollam A."/>
            <person name="Pepin K.H."/>
            <person name="Bhonagiri V."/>
            <person name="Zhang X."/>
            <person name="Warren W."/>
            <person name="Mitreva M."/>
            <person name="Mardis E.R."/>
            <person name="Wilson R.K."/>
        </authorList>
    </citation>
    <scope>NUCLEOTIDE SEQUENCE [LARGE SCALE GENOMIC DNA]</scope>
    <source>
        <strain evidence="3 4">ATCC 29099</strain>
    </source>
</reference>
<dbReference type="AlphaFoldDB" id="U2Q4E0"/>